<proteinExistence type="inferred from homology"/>
<evidence type="ECO:0000256" key="4">
    <source>
        <dbReference type="ARBA" id="ARBA00022695"/>
    </source>
</evidence>
<organism evidence="11 12">
    <name type="scientific">Spirosoma sordidisoli</name>
    <dbReference type="NCBI Taxonomy" id="2502893"/>
    <lineage>
        <taxon>Bacteria</taxon>
        <taxon>Pseudomonadati</taxon>
        <taxon>Bacteroidota</taxon>
        <taxon>Cytophagia</taxon>
        <taxon>Cytophagales</taxon>
        <taxon>Cytophagaceae</taxon>
        <taxon>Spirosoma</taxon>
    </lineage>
</organism>
<keyword evidence="7" id="KW-0067">ATP-binding</keyword>
<dbReference type="GO" id="GO:0016779">
    <property type="term" value="F:nucleotidyltransferase activity"/>
    <property type="evidence" value="ECO:0007669"/>
    <property type="project" value="UniProtKB-KW"/>
</dbReference>
<reference evidence="11 12" key="1">
    <citation type="submission" date="2019-01" db="EMBL/GenBank/DDBJ databases">
        <title>Spirosoma flava sp. nov., a propanil-degrading bacterium isolated from herbicide-contaminated soil.</title>
        <authorList>
            <person name="Zhang L."/>
            <person name="Jiang J.-D."/>
        </authorList>
    </citation>
    <scope>NUCLEOTIDE SEQUENCE [LARGE SCALE GENOMIC DNA]</scope>
    <source>
        <strain evidence="11 12">TY50</strain>
    </source>
</reference>
<dbReference type="PANTHER" id="PTHR33571">
    <property type="entry name" value="SSL8005 PROTEIN"/>
    <property type="match status" value="1"/>
</dbReference>
<evidence type="ECO:0000256" key="5">
    <source>
        <dbReference type="ARBA" id="ARBA00022723"/>
    </source>
</evidence>
<evidence type="ECO:0000313" key="12">
    <source>
        <dbReference type="Proteomes" id="UP000290407"/>
    </source>
</evidence>
<evidence type="ECO:0000259" key="10">
    <source>
        <dbReference type="Pfam" id="PF01909"/>
    </source>
</evidence>
<dbReference type="AlphaFoldDB" id="A0A4Q2UM12"/>
<dbReference type="Proteomes" id="UP000290407">
    <property type="component" value="Unassembled WGS sequence"/>
</dbReference>
<keyword evidence="6" id="KW-0547">Nucleotide-binding</keyword>
<keyword evidence="3 11" id="KW-0808">Transferase</keyword>
<evidence type="ECO:0000256" key="8">
    <source>
        <dbReference type="ARBA" id="ARBA00022842"/>
    </source>
</evidence>
<keyword evidence="5" id="KW-0479">Metal-binding</keyword>
<comment type="cofactor">
    <cofactor evidence="1">
        <name>Mg(2+)</name>
        <dbReference type="ChEBI" id="CHEBI:18420"/>
    </cofactor>
</comment>
<dbReference type="EMBL" id="SBLB01000004">
    <property type="protein sequence ID" value="RYC68751.1"/>
    <property type="molecule type" value="Genomic_DNA"/>
</dbReference>
<dbReference type="RefSeq" id="WP_077921643.1">
    <property type="nucleotide sequence ID" value="NZ_SBLB01000004.1"/>
</dbReference>
<dbReference type="PANTHER" id="PTHR33571:SF14">
    <property type="entry name" value="PROTEIN ADENYLYLTRANSFERASE MJ0435-RELATED"/>
    <property type="match status" value="1"/>
</dbReference>
<dbReference type="CDD" id="cd05403">
    <property type="entry name" value="NT_KNTase_like"/>
    <property type="match status" value="1"/>
</dbReference>
<dbReference type="Gene3D" id="3.30.460.10">
    <property type="entry name" value="Beta Polymerase, domain 2"/>
    <property type="match status" value="1"/>
</dbReference>
<sequence length="95" mass="10904">MDAQHIKQVLKTHKERLFTTYPLTSIALFGSYADGTASEESDIDIMVEFSRPVGFEFIDLTIELENLLHKKIDIVTRKAVKPSLMSYIQPQLQYV</sequence>
<keyword evidence="12" id="KW-1185">Reference proteome</keyword>
<accession>A0A4Q2UM12</accession>
<evidence type="ECO:0000256" key="6">
    <source>
        <dbReference type="ARBA" id="ARBA00022741"/>
    </source>
</evidence>
<feature type="domain" description="Polymerase nucleotidyl transferase" evidence="10">
    <location>
        <begin position="11"/>
        <end position="85"/>
    </location>
</feature>
<evidence type="ECO:0000313" key="11">
    <source>
        <dbReference type="EMBL" id="RYC68751.1"/>
    </source>
</evidence>
<dbReference type="SUPFAM" id="SSF81301">
    <property type="entry name" value="Nucleotidyltransferase"/>
    <property type="match status" value="1"/>
</dbReference>
<dbReference type="InterPro" id="IPR052038">
    <property type="entry name" value="Type-VII_TA_antitoxin"/>
</dbReference>
<keyword evidence="2" id="KW-1277">Toxin-antitoxin system</keyword>
<keyword evidence="4" id="KW-0548">Nucleotidyltransferase</keyword>
<evidence type="ECO:0000256" key="9">
    <source>
        <dbReference type="ARBA" id="ARBA00038276"/>
    </source>
</evidence>
<dbReference type="GO" id="GO:0005524">
    <property type="term" value="F:ATP binding"/>
    <property type="evidence" value="ECO:0007669"/>
    <property type="project" value="UniProtKB-KW"/>
</dbReference>
<name>A0A4Q2UM12_9BACT</name>
<gene>
    <name evidence="11" type="ORF">EQG79_15095</name>
</gene>
<dbReference type="InterPro" id="IPR002934">
    <property type="entry name" value="Polymerase_NTP_transf_dom"/>
</dbReference>
<dbReference type="InterPro" id="IPR043519">
    <property type="entry name" value="NT_sf"/>
</dbReference>
<dbReference type="Pfam" id="PF01909">
    <property type="entry name" value="NTP_transf_2"/>
    <property type="match status" value="1"/>
</dbReference>
<evidence type="ECO:0000256" key="7">
    <source>
        <dbReference type="ARBA" id="ARBA00022840"/>
    </source>
</evidence>
<evidence type="ECO:0000256" key="2">
    <source>
        <dbReference type="ARBA" id="ARBA00022649"/>
    </source>
</evidence>
<protein>
    <submittedName>
        <fullName evidence="11">Nucleotidyltransferase</fullName>
    </submittedName>
</protein>
<evidence type="ECO:0000256" key="3">
    <source>
        <dbReference type="ARBA" id="ARBA00022679"/>
    </source>
</evidence>
<comment type="similarity">
    <text evidence="9">Belongs to the MntA antitoxin family.</text>
</comment>
<comment type="caution">
    <text evidence="11">The sequence shown here is derived from an EMBL/GenBank/DDBJ whole genome shotgun (WGS) entry which is preliminary data.</text>
</comment>
<keyword evidence="8" id="KW-0460">Magnesium</keyword>
<dbReference type="GO" id="GO:0046872">
    <property type="term" value="F:metal ion binding"/>
    <property type="evidence" value="ECO:0007669"/>
    <property type="project" value="UniProtKB-KW"/>
</dbReference>
<evidence type="ECO:0000256" key="1">
    <source>
        <dbReference type="ARBA" id="ARBA00001946"/>
    </source>
</evidence>